<name>A0ABR2TNU8_9ROSI</name>
<dbReference type="Pfam" id="PF05701">
    <property type="entry name" value="WEMBL"/>
    <property type="match status" value="1"/>
</dbReference>
<evidence type="ECO:0000256" key="2">
    <source>
        <dbReference type="ARBA" id="ARBA00023054"/>
    </source>
</evidence>
<keyword evidence="6" id="KW-1185">Reference proteome</keyword>
<feature type="region of interest" description="Disordered" evidence="4">
    <location>
        <begin position="24"/>
        <end position="52"/>
    </location>
</feature>
<evidence type="ECO:0000313" key="6">
    <source>
        <dbReference type="Proteomes" id="UP001396334"/>
    </source>
</evidence>
<accession>A0ABR2TNU8</accession>
<sequence length="613" mass="69445">MDREKYEYRRRIGSVKAAVNMHGEMIPDGNSSLRKTQGDFPEKPSSRVKELQVARRGLNRYRESRNTAQSKAMAESEFFGSRETINDPASMVEESDLKAKSRMGDVEYLENKALVVKDRSIESSLYEEVMRELELVKQELSKLKLDMASVMEKKARAKKEFEDSSSRMRSSCASVEALREQIEAANEEYVLVELARIEALKEAGEIEAQGVEEEGEFSFWMEDTKKKRKDEIEEIDQSKELETKLGATLSDVSLFQDELKQVKGLDNVVPRGDDDSLNQQDDSFHSFERVETSVSLESIKKELEAAKKELDSIKEEGFKFMSSMDIIRNELKHVKEETAKLKKTEENADSKVKSLNLKLVRANSKLEEVTAAEEKAKSIETNLSLTLEQSRAEAEASKKEKMLITKDIATIKADIQKMESNIDVTEERLLAVMQELEGVKSSEALALEKLRSLIETTMQSRASASDHSSTITVSRFEYDYLTGHAVGAEEIADKKVAAAQAWIEALKASEREILMRTELAHRELKEWRVDEEHDVSISAKKNVDSPNMQLHLIRVRSTKSSGNWTPSRRAKLHKSASTATTESGSTSLIIKKKRKSMPNVTKFFNGKKVDKDE</sequence>
<feature type="compositionally biased region" description="Basic and acidic residues" evidence="4">
    <location>
        <begin position="36"/>
        <end position="52"/>
    </location>
</feature>
<feature type="coiled-coil region" evidence="3">
    <location>
        <begin position="126"/>
        <end position="241"/>
    </location>
</feature>
<evidence type="ECO:0000313" key="5">
    <source>
        <dbReference type="EMBL" id="KAK9038944.1"/>
    </source>
</evidence>
<dbReference type="InterPro" id="IPR008545">
    <property type="entry name" value="Web"/>
</dbReference>
<protein>
    <recommendedName>
        <fullName evidence="7">Protein PLASTID MOVEMENT IMPAIRED 2</fullName>
    </recommendedName>
</protein>
<dbReference type="EMBL" id="JBBPBN010000005">
    <property type="protein sequence ID" value="KAK9038944.1"/>
    <property type="molecule type" value="Genomic_DNA"/>
</dbReference>
<feature type="coiled-coil region" evidence="3">
    <location>
        <begin position="289"/>
        <end position="382"/>
    </location>
</feature>
<keyword evidence="2 3" id="KW-0175">Coiled coil</keyword>
<feature type="compositionally biased region" description="Low complexity" evidence="4">
    <location>
        <begin position="575"/>
        <end position="587"/>
    </location>
</feature>
<reference evidence="5 6" key="1">
    <citation type="journal article" date="2024" name="G3 (Bethesda)">
        <title>Genome assembly of Hibiscus sabdariffa L. provides insights into metabolisms of medicinal natural products.</title>
        <authorList>
            <person name="Kim T."/>
        </authorList>
    </citation>
    <scope>NUCLEOTIDE SEQUENCE [LARGE SCALE GENOMIC DNA]</scope>
    <source>
        <strain evidence="5">TK-2024</strain>
        <tissue evidence="5">Old leaves</tissue>
    </source>
</reference>
<dbReference type="Proteomes" id="UP001396334">
    <property type="component" value="Unassembled WGS sequence"/>
</dbReference>
<dbReference type="PANTHER" id="PTHR32054:SF2">
    <property type="entry name" value="PROTEIN PLASTID MOVEMENT IMPAIRED 2"/>
    <property type="match status" value="1"/>
</dbReference>
<comment type="caution">
    <text evidence="5">The sequence shown here is derived from an EMBL/GenBank/DDBJ whole genome shotgun (WGS) entry which is preliminary data.</text>
</comment>
<evidence type="ECO:0000256" key="1">
    <source>
        <dbReference type="ARBA" id="ARBA00005485"/>
    </source>
</evidence>
<organism evidence="5 6">
    <name type="scientific">Hibiscus sabdariffa</name>
    <name type="common">roselle</name>
    <dbReference type="NCBI Taxonomy" id="183260"/>
    <lineage>
        <taxon>Eukaryota</taxon>
        <taxon>Viridiplantae</taxon>
        <taxon>Streptophyta</taxon>
        <taxon>Embryophyta</taxon>
        <taxon>Tracheophyta</taxon>
        <taxon>Spermatophyta</taxon>
        <taxon>Magnoliopsida</taxon>
        <taxon>eudicotyledons</taxon>
        <taxon>Gunneridae</taxon>
        <taxon>Pentapetalae</taxon>
        <taxon>rosids</taxon>
        <taxon>malvids</taxon>
        <taxon>Malvales</taxon>
        <taxon>Malvaceae</taxon>
        <taxon>Malvoideae</taxon>
        <taxon>Hibiscus</taxon>
    </lineage>
</organism>
<gene>
    <name evidence="5" type="ORF">V6N11_023785</name>
</gene>
<feature type="region of interest" description="Disordered" evidence="4">
    <location>
        <begin position="557"/>
        <end position="592"/>
    </location>
</feature>
<feature type="coiled-coil region" evidence="3">
    <location>
        <begin position="408"/>
        <end position="435"/>
    </location>
</feature>
<comment type="similarity">
    <text evidence="1">Belongs to the WEB family.</text>
</comment>
<evidence type="ECO:0000256" key="3">
    <source>
        <dbReference type="SAM" id="Coils"/>
    </source>
</evidence>
<evidence type="ECO:0008006" key="7">
    <source>
        <dbReference type="Google" id="ProtNLM"/>
    </source>
</evidence>
<proteinExistence type="inferred from homology"/>
<dbReference type="PANTHER" id="PTHR32054">
    <property type="entry name" value="HEAVY CHAIN, PUTATIVE, EXPRESSED-RELATED-RELATED"/>
    <property type="match status" value="1"/>
</dbReference>
<evidence type="ECO:0000256" key="4">
    <source>
        <dbReference type="SAM" id="MobiDB-lite"/>
    </source>
</evidence>